<comment type="similarity">
    <text evidence="2 3">Belongs to the small heat shock protein (HSP20) family.</text>
</comment>
<evidence type="ECO:0000256" key="2">
    <source>
        <dbReference type="PROSITE-ProRule" id="PRU00285"/>
    </source>
</evidence>
<evidence type="ECO:0000256" key="3">
    <source>
        <dbReference type="RuleBase" id="RU003616"/>
    </source>
</evidence>
<dbReference type="CDD" id="cd06470">
    <property type="entry name" value="ACD_IbpA-B_like"/>
    <property type="match status" value="1"/>
</dbReference>
<dbReference type="PROSITE" id="PS01031">
    <property type="entry name" value="SHSP"/>
    <property type="match status" value="1"/>
</dbReference>
<evidence type="ECO:0000259" key="4">
    <source>
        <dbReference type="PROSITE" id="PS01031"/>
    </source>
</evidence>
<dbReference type="EMBL" id="QUSG01000004">
    <property type="protein sequence ID" value="KAA3528200.1"/>
    <property type="molecule type" value="Genomic_DNA"/>
</dbReference>
<name>A0A368NWI1_AGRVI</name>
<accession>A0A368NWI1</accession>
<dbReference type="PANTHER" id="PTHR47062:SF1">
    <property type="entry name" value="SMALL HEAT SHOCK PROTEIN IBPA"/>
    <property type="match status" value="1"/>
</dbReference>
<reference evidence="5 6" key="1">
    <citation type="submission" date="2018-08" db="EMBL/GenBank/DDBJ databases">
        <title>Genome sequencing of Agrobacterium vitis strain ICMP 10754.</title>
        <authorList>
            <person name="Visnovsky S.B."/>
            <person name="Pitman A.R."/>
        </authorList>
    </citation>
    <scope>NUCLEOTIDE SEQUENCE [LARGE SCALE GENOMIC DNA]</scope>
    <source>
        <strain evidence="5 6">ICMP 10754</strain>
    </source>
</reference>
<proteinExistence type="inferred from homology"/>
<evidence type="ECO:0000256" key="1">
    <source>
        <dbReference type="ARBA" id="ARBA00023016"/>
    </source>
</evidence>
<dbReference type="SUPFAM" id="SSF49764">
    <property type="entry name" value="HSP20-like chaperones"/>
    <property type="match status" value="1"/>
</dbReference>
<evidence type="ECO:0000313" key="5">
    <source>
        <dbReference type="EMBL" id="KAA3528200.1"/>
    </source>
</evidence>
<dbReference type="RefSeq" id="WP_060719623.1">
    <property type="nucleotide sequence ID" value="NZ_CP055265.1"/>
</dbReference>
<dbReference type="PANTHER" id="PTHR47062">
    <property type="match status" value="1"/>
</dbReference>
<comment type="caution">
    <text evidence="5">The sequence shown here is derived from an EMBL/GenBank/DDBJ whole genome shotgun (WGS) entry which is preliminary data.</text>
</comment>
<feature type="domain" description="SHSP" evidence="4">
    <location>
        <begin position="26"/>
        <end position="141"/>
    </location>
</feature>
<dbReference type="OrthoDB" id="9810618at2"/>
<gene>
    <name evidence="5" type="ORF">DXT89_09135</name>
</gene>
<organism evidence="5 6">
    <name type="scientific">Agrobacterium vitis</name>
    <name type="common">Rhizobium vitis</name>
    <dbReference type="NCBI Taxonomy" id="373"/>
    <lineage>
        <taxon>Bacteria</taxon>
        <taxon>Pseudomonadati</taxon>
        <taxon>Pseudomonadota</taxon>
        <taxon>Alphaproteobacteria</taxon>
        <taxon>Hyphomicrobiales</taxon>
        <taxon>Rhizobiaceae</taxon>
        <taxon>Rhizobium/Agrobacterium group</taxon>
        <taxon>Agrobacterium</taxon>
    </lineage>
</organism>
<dbReference type="InterPro" id="IPR037913">
    <property type="entry name" value="ACD_IbpA/B"/>
</dbReference>
<evidence type="ECO:0000313" key="6">
    <source>
        <dbReference type="Proteomes" id="UP000436911"/>
    </source>
</evidence>
<dbReference type="Pfam" id="PF00011">
    <property type="entry name" value="HSP20"/>
    <property type="match status" value="1"/>
</dbReference>
<dbReference type="AlphaFoldDB" id="A0A368NWI1"/>
<dbReference type="Proteomes" id="UP000436911">
    <property type="component" value="Unassembled WGS sequence"/>
</dbReference>
<dbReference type="GeneID" id="60681386"/>
<keyword evidence="1" id="KW-0346">Stress response</keyword>
<dbReference type="InterPro" id="IPR008978">
    <property type="entry name" value="HSP20-like_chaperone"/>
</dbReference>
<protein>
    <submittedName>
        <fullName evidence="5">Heat-shock protein Hsp20</fullName>
    </submittedName>
</protein>
<sequence length="142" mass="16000">MRRTKSITTPLLLGFDITDAVLSQLARTSDGYPPYNIELVRRTSDQEGDRLRITLAVAGFSESDLEVLVEGNQLIIRGSQNERPDADYLFRGIAARNFQRSFLLTDGMDVSRARMRNGLLVVELIRPDTQQMVRKINISASD</sequence>
<dbReference type="Gene3D" id="2.60.40.790">
    <property type="match status" value="1"/>
</dbReference>
<dbReference type="InterPro" id="IPR002068">
    <property type="entry name" value="A-crystallin/Hsp20_dom"/>
</dbReference>